<comment type="subcellular location">
    <subcellularLocation>
        <location evidence="1">Endomembrane system</location>
    </subcellularLocation>
</comment>
<proteinExistence type="inferred from homology"/>
<dbReference type="InterPro" id="IPR011012">
    <property type="entry name" value="Longin-like_dom_sf"/>
</dbReference>
<comment type="similarity">
    <text evidence="2 6">Belongs to the adaptor complexes small subunit family.</text>
</comment>
<evidence type="ECO:0000313" key="8">
    <source>
        <dbReference type="EMBL" id="KAK2964922.1"/>
    </source>
</evidence>
<dbReference type="SUPFAM" id="SSF64356">
    <property type="entry name" value="SNARE-like"/>
    <property type="match status" value="1"/>
</dbReference>
<dbReference type="PIRSF" id="PIRSF015588">
    <property type="entry name" value="AP_complex_sigma"/>
    <property type="match status" value="1"/>
</dbReference>
<comment type="caution">
    <text evidence="8">The sequence shown here is derived from an EMBL/GenBank/DDBJ whole genome shotgun (WGS) entry which is preliminary data.</text>
</comment>
<evidence type="ECO:0000256" key="6">
    <source>
        <dbReference type="PIRNR" id="PIRNR015588"/>
    </source>
</evidence>
<dbReference type="InterPro" id="IPR022775">
    <property type="entry name" value="AP_mu_sigma_su"/>
</dbReference>
<keyword evidence="5 6" id="KW-0472">Membrane</keyword>
<name>A0ABQ9YME9_9EUKA</name>
<evidence type="ECO:0000256" key="4">
    <source>
        <dbReference type="ARBA" id="ARBA00022927"/>
    </source>
</evidence>
<reference evidence="8 9" key="1">
    <citation type="journal article" date="2022" name="bioRxiv">
        <title>Genomics of Preaxostyla Flagellates Illuminates Evolutionary Transitions and the Path Towards Mitochondrial Loss.</title>
        <authorList>
            <person name="Novak L.V.F."/>
            <person name="Treitli S.C."/>
            <person name="Pyrih J."/>
            <person name="Halakuc P."/>
            <person name="Pipaliya S.V."/>
            <person name="Vacek V."/>
            <person name="Brzon O."/>
            <person name="Soukal P."/>
            <person name="Eme L."/>
            <person name="Dacks J.B."/>
            <person name="Karnkowska A."/>
            <person name="Elias M."/>
            <person name="Hampl V."/>
        </authorList>
    </citation>
    <scope>NUCLEOTIDE SEQUENCE [LARGE SCALE GENOMIC DNA]</scope>
    <source>
        <strain evidence="8">NAU3</strain>
        <tissue evidence="8">Gut</tissue>
    </source>
</reference>
<organism evidence="8 9">
    <name type="scientific">Blattamonas nauphoetae</name>
    <dbReference type="NCBI Taxonomy" id="2049346"/>
    <lineage>
        <taxon>Eukaryota</taxon>
        <taxon>Metamonada</taxon>
        <taxon>Preaxostyla</taxon>
        <taxon>Oxymonadida</taxon>
        <taxon>Blattamonas</taxon>
    </lineage>
</organism>
<evidence type="ECO:0000313" key="9">
    <source>
        <dbReference type="Proteomes" id="UP001281761"/>
    </source>
</evidence>
<accession>A0ABQ9YME9</accession>
<feature type="domain" description="AP complex mu/sigma subunit" evidence="7">
    <location>
        <begin position="1"/>
        <end position="141"/>
    </location>
</feature>
<dbReference type="PANTHER" id="PTHR11753">
    <property type="entry name" value="ADAPTOR COMPLEXES SMALL SUBUNIT FAMILY"/>
    <property type="match status" value="1"/>
</dbReference>
<protein>
    <recommendedName>
        <fullName evidence="6">AP complex subunit sigma</fullName>
    </recommendedName>
</protein>
<evidence type="ECO:0000256" key="5">
    <source>
        <dbReference type="ARBA" id="ARBA00023136"/>
    </source>
</evidence>
<dbReference type="EMBL" id="JARBJD010000001">
    <property type="protein sequence ID" value="KAK2964922.1"/>
    <property type="molecule type" value="Genomic_DNA"/>
</dbReference>
<dbReference type="Gene3D" id="3.30.450.60">
    <property type="match status" value="1"/>
</dbReference>
<dbReference type="InterPro" id="IPR016635">
    <property type="entry name" value="AP_complex_ssu"/>
</dbReference>
<gene>
    <name evidence="8" type="ORF">BLNAU_223</name>
</gene>
<dbReference type="Pfam" id="PF01217">
    <property type="entry name" value="Clat_adaptor_s"/>
    <property type="match status" value="1"/>
</dbReference>
<keyword evidence="3 6" id="KW-0813">Transport</keyword>
<evidence type="ECO:0000256" key="3">
    <source>
        <dbReference type="ARBA" id="ARBA00022448"/>
    </source>
</evidence>
<evidence type="ECO:0000256" key="1">
    <source>
        <dbReference type="ARBA" id="ARBA00004308"/>
    </source>
</evidence>
<dbReference type="Proteomes" id="UP001281761">
    <property type="component" value="Unassembled WGS sequence"/>
</dbReference>
<keyword evidence="4 6" id="KW-0653">Protein transport</keyword>
<evidence type="ECO:0000256" key="2">
    <source>
        <dbReference type="ARBA" id="ARBA00006972"/>
    </source>
</evidence>
<evidence type="ECO:0000259" key="7">
    <source>
        <dbReference type="Pfam" id="PF01217"/>
    </source>
</evidence>
<keyword evidence="9" id="KW-1185">Reference proteome</keyword>
<sequence>MIHFFLVVNKFGTTRLTQYYNHLTMQERVALEGEIIRQCLSLNDNQCPFFDYSNYRIIFKRFASLYFIVGTSDEEIELEMIELIQLFVETLDYYFESVCEFDIMANLDRVHFILNEMIANGHVVSTGRKEILEPVDFLDRASP</sequence>